<accession>A0A1H9WLL1</accession>
<organism evidence="2 3">
    <name type="scientific">Pedococcus cremeus</name>
    <dbReference type="NCBI Taxonomy" id="587636"/>
    <lineage>
        <taxon>Bacteria</taxon>
        <taxon>Bacillati</taxon>
        <taxon>Actinomycetota</taxon>
        <taxon>Actinomycetes</taxon>
        <taxon>Micrococcales</taxon>
        <taxon>Intrasporangiaceae</taxon>
        <taxon>Pedococcus</taxon>
    </lineage>
</organism>
<keyword evidence="1" id="KW-1133">Transmembrane helix</keyword>
<gene>
    <name evidence="2" type="ORF">SAMN05216199_3011</name>
</gene>
<proteinExistence type="predicted"/>
<keyword evidence="1" id="KW-0472">Membrane</keyword>
<dbReference type="EMBL" id="FOHB01000005">
    <property type="protein sequence ID" value="SES34755.1"/>
    <property type="molecule type" value="Genomic_DNA"/>
</dbReference>
<evidence type="ECO:0000313" key="3">
    <source>
        <dbReference type="Proteomes" id="UP000199019"/>
    </source>
</evidence>
<feature type="transmembrane region" description="Helical" evidence="1">
    <location>
        <begin position="6"/>
        <end position="25"/>
    </location>
</feature>
<keyword evidence="3" id="KW-1185">Reference proteome</keyword>
<evidence type="ECO:0000256" key="1">
    <source>
        <dbReference type="SAM" id="Phobius"/>
    </source>
</evidence>
<name>A0A1H9WLL1_9MICO</name>
<feature type="transmembrane region" description="Helical" evidence="1">
    <location>
        <begin position="46"/>
        <end position="63"/>
    </location>
</feature>
<keyword evidence="1" id="KW-0812">Transmembrane</keyword>
<dbReference type="AlphaFoldDB" id="A0A1H9WLL1"/>
<evidence type="ECO:0000313" key="2">
    <source>
        <dbReference type="EMBL" id="SES34755.1"/>
    </source>
</evidence>
<dbReference type="Proteomes" id="UP000199019">
    <property type="component" value="Unassembled WGS sequence"/>
</dbReference>
<sequence length="132" mass="14388">MDVVVGVLLVVTGVVTVAYWLDFFIRGSVQAVSADWYLRFERAFPAADGWMALCSLVAALGLFTESAYGTVFALLAAGALIFLGLMDLTFNLQNGLFRLLPGSGQMWVEVVIIAWCLAFGVFLAFYFGTRVV</sequence>
<reference evidence="3" key="1">
    <citation type="submission" date="2016-10" db="EMBL/GenBank/DDBJ databases">
        <authorList>
            <person name="Varghese N."/>
            <person name="Submissions S."/>
        </authorList>
    </citation>
    <scope>NUCLEOTIDE SEQUENCE [LARGE SCALE GENOMIC DNA]</scope>
    <source>
        <strain evidence="3">CGMCC 1.6963</strain>
    </source>
</reference>
<dbReference type="STRING" id="587636.SAMN05216199_3011"/>
<feature type="transmembrane region" description="Helical" evidence="1">
    <location>
        <begin position="107"/>
        <end position="127"/>
    </location>
</feature>
<feature type="transmembrane region" description="Helical" evidence="1">
    <location>
        <begin position="69"/>
        <end position="86"/>
    </location>
</feature>
<protein>
    <submittedName>
        <fullName evidence="2">Uncharacterized protein</fullName>
    </submittedName>
</protein>